<sequence>MVADETNTALHPPSETTPLTRVHSLLADSLPSKRIRITQVACAMLWCLFAAGPVFGFAALKPVLISEGVYEQFCSAEDKMCVERDLKLNNMFTIAAVVTNATAFIVGRILDTYGPRVTGILGSFIIFVAGVLLANGAAITRFDAYLFGYVLLAFGGPFVFISCFQLANSFPGHSGFVLALLTGSFDSSSALFMFYRITYQRGIVTNFTLHKFFNAYLIVPVFIFLCQVFIMPHESYKTVETLAKIGETGIDETGLPIDGNDSRYGSEEVDQLERVRSHVSVHSSKSVYEEIADKQLSDKSGGLHNILNGKSVIEQIKTPWFLLMCFFTTIQMLRINYFLATVRSQMEWYFDSPNTAVQINKFFDVALPVGGILSIPFIGLILDNMTTLTTLAILLVVSTVIGLAGMTSLFSIQIIGICFLVVYRPFYYTAVSDYCAKVFGFKTFGTVYGTIICFSGICNMFQSVLDRMTHFTFHMNPNPVNLLLVSLTVIFGGSLVWFVNGQEHNLKRQSVIQEAMGSSA</sequence>
<evidence type="ECO:0000313" key="8">
    <source>
        <dbReference type="EMBL" id="VUG20166.1"/>
    </source>
</evidence>
<evidence type="ECO:0000256" key="5">
    <source>
        <dbReference type="ARBA" id="ARBA00022989"/>
    </source>
</evidence>
<dbReference type="InterPro" id="IPR036259">
    <property type="entry name" value="MFS_trans_sf"/>
</dbReference>
<dbReference type="AlphaFoldDB" id="A0A7D9H2H8"/>
<feature type="transmembrane region" description="Helical" evidence="7">
    <location>
        <begin position="362"/>
        <end position="382"/>
    </location>
</feature>
<dbReference type="Pfam" id="PF07690">
    <property type="entry name" value="MFS_1"/>
    <property type="match status" value="1"/>
</dbReference>
<evidence type="ECO:0000313" key="9">
    <source>
        <dbReference type="Proteomes" id="UP000478008"/>
    </source>
</evidence>
<dbReference type="EMBL" id="CABFWN010000006">
    <property type="protein sequence ID" value="VUG20166.1"/>
    <property type="molecule type" value="Genomic_DNA"/>
</dbReference>
<feature type="transmembrane region" description="Helical" evidence="7">
    <location>
        <begin position="443"/>
        <end position="461"/>
    </location>
</feature>
<evidence type="ECO:0000256" key="7">
    <source>
        <dbReference type="SAM" id="Phobius"/>
    </source>
</evidence>
<reference evidence="8 9" key="1">
    <citation type="submission" date="2019-07" db="EMBL/GenBank/DDBJ databases">
        <authorList>
            <person name="Friedrich A."/>
            <person name="Schacherer J."/>
        </authorList>
    </citation>
    <scope>NUCLEOTIDE SEQUENCE [LARGE SCALE GENOMIC DNA]</scope>
</reference>
<feature type="transmembrane region" description="Helical" evidence="7">
    <location>
        <begin position="482"/>
        <end position="499"/>
    </location>
</feature>
<evidence type="ECO:0000256" key="2">
    <source>
        <dbReference type="ARBA" id="ARBA00006595"/>
    </source>
</evidence>
<comment type="subcellular location">
    <subcellularLocation>
        <location evidence="1">Membrane</location>
        <topology evidence="1">Multi-pass membrane protein</topology>
    </subcellularLocation>
</comment>
<feature type="transmembrane region" description="Helical" evidence="7">
    <location>
        <begin position="40"/>
        <end position="60"/>
    </location>
</feature>
<feature type="transmembrane region" description="Helical" evidence="7">
    <location>
        <begin position="144"/>
        <end position="164"/>
    </location>
</feature>
<evidence type="ECO:0000256" key="1">
    <source>
        <dbReference type="ARBA" id="ARBA00004141"/>
    </source>
</evidence>
<keyword evidence="5 7" id="KW-1133">Transmembrane helix</keyword>
<dbReference type="GO" id="GO:0000329">
    <property type="term" value="C:fungal-type vacuole membrane"/>
    <property type="evidence" value="ECO:0007669"/>
    <property type="project" value="TreeGrafter"/>
</dbReference>
<gene>
    <name evidence="8" type="primary">FMP42</name>
    <name evidence="8" type="ORF">DEBR0S6_09406G</name>
</gene>
<dbReference type="PANTHER" id="PTHR20772">
    <property type="entry name" value="PROTEIN FMP42"/>
    <property type="match status" value="1"/>
</dbReference>
<dbReference type="SUPFAM" id="SSF103473">
    <property type="entry name" value="MFS general substrate transporter"/>
    <property type="match status" value="1"/>
</dbReference>
<feature type="transmembrane region" description="Helical" evidence="7">
    <location>
        <begin position="215"/>
        <end position="232"/>
    </location>
</feature>
<comment type="similarity">
    <text evidence="2">Belongs to the SLC43A transporter (TC 2.A.1.44) family.</text>
</comment>
<feature type="transmembrane region" description="Helical" evidence="7">
    <location>
        <begin position="176"/>
        <end position="195"/>
    </location>
</feature>
<feature type="transmembrane region" description="Helical" evidence="7">
    <location>
        <begin position="320"/>
        <end position="342"/>
    </location>
</feature>
<organism evidence="8 9">
    <name type="scientific">Dekkera bruxellensis</name>
    <name type="common">Brettanomyces custersii</name>
    <dbReference type="NCBI Taxonomy" id="5007"/>
    <lineage>
        <taxon>Eukaryota</taxon>
        <taxon>Fungi</taxon>
        <taxon>Dikarya</taxon>
        <taxon>Ascomycota</taxon>
        <taxon>Saccharomycotina</taxon>
        <taxon>Pichiomycetes</taxon>
        <taxon>Pichiales</taxon>
        <taxon>Pichiaceae</taxon>
        <taxon>Brettanomyces</taxon>
    </lineage>
</organism>
<keyword evidence="4 7" id="KW-0812">Transmembrane</keyword>
<dbReference type="GO" id="GO:0022857">
    <property type="term" value="F:transmembrane transporter activity"/>
    <property type="evidence" value="ECO:0007669"/>
    <property type="project" value="InterPro"/>
</dbReference>
<protein>
    <submittedName>
        <fullName evidence="8">DEBR0S6_09406g1_1</fullName>
    </submittedName>
</protein>
<dbReference type="Gene3D" id="1.20.1250.20">
    <property type="entry name" value="MFS general substrate transporter like domains"/>
    <property type="match status" value="1"/>
</dbReference>
<evidence type="ECO:0000256" key="4">
    <source>
        <dbReference type="ARBA" id="ARBA00022692"/>
    </source>
</evidence>
<evidence type="ECO:0000256" key="3">
    <source>
        <dbReference type="ARBA" id="ARBA00022448"/>
    </source>
</evidence>
<keyword evidence="3" id="KW-0813">Transport</keyword>
<feature type="transmembrane region" description="Helical" evidence="7">
    <location>
        <begin position="394"/>
        <end position="423"/>
    </location>
</feature>
<feature type="transmembrane region" description="Helical" evidence="7">
    <location>
        <begin position="92"/>
        <end position="110"/>
    </location>
</feature>
<evidence type="ECO:0000256" key="6">
    <source>
        <dbReference type="ARBA" id="ARBA00023136"/>
    </source>
</evidence>
<proteinExistence type="inferred from homology"/>
<dbReference type="Proteomes" id="UP000478008">
    <property type="component" value="Unassembled WGS sequence"/>
</dbReference>
<keyword evidence="9" id="KW-1185">Reference proteome</keyword>
<accession>A0A7D9H2H8</accession>
<name>A0A7D9H2H8_DEKBR</name>
<dbReference type="PANTHER" id="PTHR20772:SF2">
    <property type="entry name" value="PROTEIN FMP42"/>
    <property type="match status" value="1"/>
</dbReference>
<keyword evidence="6 7" id="KW-0472">Membrane</keyword>
<feature type="transmembrane region" description="Helical" evidence="7">
    <location>
        <begin position="117"/>
        <end position="138"/>
    </location>
</feature>
<dbReference type="InterPro" id="IPR052599">
    <property type="entry name" value="SLC43A_AATransporter"/>
</dbReference>
<dbReference type="InterPro" id="IPR011701">
    <property type="entry name" value="MFS"/>
</dbReference>